<feature type="domain" description="AAA+ ATPase" evidence="10">
    <location>
        <begin position="303"/>
        <end position="455"/>
    </location>
</feature>
<evidence type="ECO:0000313" key="12">
    <source>
        <dbReference type="Proteomes" id="UP000323011"/>
    </source>
</evidence>
<dbReference type="InterPro" id="IPR027417">
    <property type="entry name" value="P-loop_NTPase"/>
</dbReference>
<evidence type="ECO:0000259" key="10">
    <source>
        <dbReference type="SMART" id="SM00382"/>
    </source>
</evidence>
<evidence type="ECO:0000256" key="8">
    <source>
        <dbReference type="ARBA" id="ARBA00023242"/>
    </source>
</evidence>
<dbReference type="AlphaFoldDB" id="A0A5A8C2K1"/>
<dbReference type="PANTHER" id="PTHR48103:SF2">
    <property type="entry name" value="MIDASIN"/>
    <property type="match status" value="1"/>
</dbReference>
<keyword evidence="6" id="KW-0067">ATP-binding</keyword>
<sequence>MTAAEAAAEVAAWESLESDAAALAKYAAGGVTRKRPRIATAPEASAAAEGPAAPTPSAEAKSADTSTASQVPAAKRSRGQGARSAADPARAGTGASASPSDPAGGTGGGSLAFRFEEGPLVTALRDGGWILLDEANLAPADVLNRILPLLEGRDSSLTLVERGDSTALPRHPAFRLFAAMNPATDVGKRPLPQGVRQRFHEVWVDEPTSVADLSAVAVTALAGAEAAEEAAATTAGGCVVARGLKRPVAGADGPRVASDVAAGALARCLRATARLSALGFKPWRSVLEAASAAYVGQVSDELSDAPLLLEGPTSAGKTTIVSYLAAAAGHNCVRINNHANTEAAEYTGGFAPAADGAGLVFREGLLVTAARRGDWLILDELNLAPSEVLESLNRLLDDNRAIRVPETGEVVRPHPLFRVFATQNPAGAGYGGRQRLSRAFRSRFFTVRVGVPLPPRWSPFCGASRSCSALCQAHGGRG</sequence>
<proteinExistence type="inferred from homology"/>
<evidence type="ECO:0000256" key="3">
    <source>
        <dbReference type="ARBA" id="ARBA00007188"/>
    </source>
</evidence>
<comment type="subcellular location">
    <subcellularLocation>
        <location evidence="1">Nucleus</location>
        <location evidence="1">Nucleolus</location>
    </subcellularLocation>
    <subcellularLocation>
        <location evidence="2">Nucleus</location>
        <location evidence="2">Nucleoplasm</location>
    </subcellularLocation>
</comment>
<reference evidence="11 12" key="1">
    <citation type="submission" date="2019-07" db="EMBL/GenBank/DDBJ databases">
        <title>Genomes of Cafeteria roenbergensis.</title>
        <authorList>
            <person name="Fischer M.G."/>
            <person name="Hackl T."/>
            <person name="Roman M."/>
        </authorList>
    </citation>
    <scope>NUCLEOTIDE SEQUENCE [LARGE SCALE GENOMIC DNA]</scope>
    <source>
        <strain evidence="11 12">BVI</strain>
    </source>
</reference>
<gene>
    <name evidence="11" type="ORF">FNF29_07850</name>
</gene>
<dbReference type="Pfam" id="PF07728">
    <property type="entry name" value="AAA_5"/>
    <property type="match status" value="2"/>
</dbReference>
<accession>A0A5A8C2K1</accession>
<feature type="compositionally biased region" description="Low complexity" evidence="9">
    <location>
        <begin position="39"/>
        <end position="60"/>
    </location>
</feature>
<comment type="similarity">
    <text evidence="3">Belongs to the midasin family.</text>
</comment>
<dbReference type="SUPFAM" id="SSF52540">
    <property type="entry name" value="P-loop containing nucleoside triphosphate hydrolases"/>
    <property type="match status" value="2"/>
</dbReference>
<evidence type="ECO:0000256" key="2">
    <source>
        <dbReference type="ARBA" id="ARBA00004642"/>
    </source>
</evidence>
<evidence type="ECO:0000256" key="4">
    <source>
        <dbReference type="ARBA" id="ARBA00017143"/>
    </source>
</evidence>
<dbReference type="InterPro" id="IPR003593">
    <property type="entry name" value="AAA+_ATPase"/>
</dbReference>
<dbReference type="GO" id="GO:0030687">
    <property type="term" value="C:preribosome, large subunit precursor"/>
    <property type="evidence" value="ECO:0007669"/>
    <property type="project" value="TreeGrafter"/>
</dbReference>
<dbReference type="FunFam" id="3.40.50.300:FF:000142">
    <property type="entry name" value="Midasin"/>
    <property type="match status" value="1"/>
</dbReference>
<organism evidence="11 12">
    <name type="scientific">Cafeteria roenbergensis</name>
    <name type="common">Marine flagellate</name>
    <dbReference type="NCBI Taxonomy" id="33653"/>
    <lineage>
        <taxon>Eukaryota</taxon>
        <taxon>Sar</taxon>
        <taxon>Stramenopiles</taxon>
        <taxon>Bigyra</taxon>
        <taxon>Opalozoa</taxon>
        <taxon>Bicosoecida</taxon>
        <taxon>Cafeteriaceae</taxon>
        <taxon>Cafeteria</taxon>
    </lineage>
</organism>
<dbReference type="InterPro" id="IPR011704">
    <property type="entry name" value="ATPase_dyneun-rel_AAA"/>
</dbReference>
<keyword evidence="8" id="KW-0539">Nucleus</keyword>
<feature type="region of interest" description="Disordered" evidence="9">
    <location>
        <begin position="32"/>
        <end position="111"/>
    </location>
</feature>
<dbReference type="EMBL" id="VLTN01000079">
    <property type="protein sequence ID" value="KAA0146729.1"/>
    <property type="molecule type" value="Genomic_DNA"/>
</dbReference>
<dbReference type="GO" id="GO:0000027">
    <property type="term" value="P:ribosomal large subunit assembly"/>
    <property type="evidence" value="ECO:0007669"/>
    <property type="project" value="TreeGrafter"/>
</dbReference>
<evidence type="ECO:0000256" key="9">
    <source>
        <dbReference type="SAM" id="MobiDB-lite"/>
    </source>
</evidence>
<comment type="caution">
    <text evidence="11">The sequence shown here is derived from an EMBL/GenBank/DDBJ whole genome shotgun (WGS) entry which is preliminary data.</text>
</comment>
<dbReference type="GO" id="GO:0000055">
    <property type="term" value="P:ribosomal large subunit export from nucleus"/>
    <property type="evidence" value="ECO:0007669"/>
    <property type="project" value="TreeGrafter"/>
</dbReference>
<keyword evidence="12" id="KW-1185">Reference proteome</keyword>
<dbReference type="GO" id="GO:0005730">
    <property type="term" value="C:nucleolus"/>
    <property type="evidence" value="ECO:0007669"/>
    <property type="project" value="UniProtKB-SubCell"/>
</dbReference>
<keyword evidence="7" id="KW-0143">Chaperone</keyword>
<evidence type="ECO:0000256" key="5">
    <source>
        <dbReference type="ARBA" id="ARBA00022741"/>
    </source>
</evidence>
<dbReference type="GO" id="GO:0016887">
    <property type="term" value="F:ATP hydrolysis activity"/>
    <property type="evidence" value="ECO:0007669"/>
    <property type="project" value="InterPro"/>
</dbReference>
<dbReference type="PANTHER" id="PTHR48103">
    <property type="entry name" value="MIDASIN-RELATED"/>
    <property type="match status" value="1"/>
</dbReference>
<evidence type="ECO:0000256" key="7">
    <source>
        <dbReference type="ARBA" id="ARBA00023186"/>
    </source>
</evidence>
<evidence type="ECO:0000256" key="1">
    <source>
        <dbReference type="ARBA" id="ARBA00004604"/>
    </source>
</evidence>
<dbReference type="CDD" id="cd00009">
    <property type="entry name" value="AAA"/>
    <property type="match status" value="1"/>
</dbReference>
<protein>
    <recommendedName>
        <fullName evidence="4">Midasin</fullName>
    </recommendedName>
</protein>
<dbReference type="Proteomes" id="UP000323011">
    <property type="component" value="Unassembled WGS sequence"/>
</dbReference>
<dbReference type="SMART" id="SM00382">
    <property type="entry name" value="AAA"/>
    <property type="match status" value="1"/>
</dbReference>
<evidence type="ECO:0000313" key="11">
    <source>
        <dbReference type="EMBL" id="KAA0146729.1"/>
    </source>
</evidence>
<keyword evidence="5" id="KW-0547">Nucleotide-binding</keyword>
<evidence type="ECO:0000256" key="6">
    <source>
        <dbReference type="ARBA" id="ARBA00022840"/>
    </source>
</evidence>
<dbReference type="GO" id="GO:0005524">
    <property type="term" value="F:ATP binding"/>
    <property type="evidence" value="ECO:0007669"/>
    <property type="project" value="UniProtKB-KW"/>
</dbReference>
<dbReference type="Gene3D" id="3.40.50.300">
    <property type="entry name" value="P-loop containing nucleotide triphosphate hydrolases"/>
    <property type="match status" value="2"/>
</dbReference>
<name>A0A5A8C2K1_CAFRO</name>
<dbReference type="GO" id="GO:0005654">
    <property type="term" value="C:nucleoplasm"/>
    <property type="evidence" value="ECO:0007669"/>
    <property type="project" value="UniProtKB-SubCell"/>
</dbReference>